<protein>
    <submittedName>
        <fullName evidence="12">ABC transporter ATP-binding protein</fullName>
    </submittedName>
</protein>
<dbReference type="InterPro" id="IPR003593">
    <property type="entry name" value="AAA+_ATPase"/>
</dbReference>
<dbReference type="GO" id="GO:0005524">
    <property type="term" value="F:ATP binding"/>
    <property type="evidence" value="ECO:0007669"/>
    <property type="project" value="UniProtKB-KW"/>
</dbReference>
<evidence type="ECO:0000256" key="2">
    <source>
        <dbReference type="ARBA" id="ARBA00005417"/>
    </source>
</evidence>
<dbReference type="PROSITE" id="PS50893">
    <property type="entry name" value="ABC_TRANSPORTER_2"/>
    <property type="match status" value="2"/>
</dbReference>
<comment type="similarity">
    <text evidence="2">Belongs to the ABC transporter superfamily.</text>
</comment>
<keyword evidence="9" id="KW-0472">Membrane</keyword>
<feature type="domain" description="ABC transporter" evidence="11">
    <location>
        <begin position="8"/>
        <end position="256"/>
    </location>
</feature>
<keyword evidence="13" id="KW-1185">Reference proteome</keyword>
<dbReference type="GO" id="GO:0016887">
    <property type="term" value="F:ATP hydrolysis activity"/>
    <property type="evidence" value="ECO:0007669"/>
    <property type="project" value="InterPro"/>
</dbReference>
<dbReference type="GO" id="GO:0042626">
    <property type="term" value="F:ATPase-coupled transmembrane transporter activity"/>
    <property type="evidence" value="ECO:0007669"/>
    <property type="project" value="TreeGrafter"/>
</dbReference>
<dbReference type="GO" id="GO:0043190">
    <property type="term" value="C:ATP-binding cassette (ABC) transporter complex"/>
    <property type="evidence" value="ECO:0007669"/>
    <property type="project" value="TreeGrafter"/>
</dbReference>
<dbReference type="OrthoDB" id="7757085at2"/>
<dbReference type="PANTHER" id="PTHR43553:SF23">
    <property type="entry name" value="ABC TRANSPORTER ATP-BINDING COMPONENT"/>
    <property type="match status" value="1"/>
</dbReference>
<dbReference type="InterPro" id="IPR027417">
    <property type="entry name" value="P-loop_NTPase"/>
</dbReference>
<dbReference type="AlphaFoldDB" id="A0A4Q9V0V2"/>
<comment type="subcellular location">
    <subcellularLocation>
        <location evidence="1">Cell membrane</location>
        <topology evidence="1">Peripheral membrane protein</topology>
    </subcellularLocation>
</comment>
<evidence type="ECO:0000256" key="8">
    <source>
        <dbReference type="ARBA" id="ARBA00022967"/>
    </source>
</evidence>
<proteinExistence type="inferred from homology"/>
<keyword evidence="4" id="KW-1003">Cell membrane</keyword>
<evidence type="ECO:0000259" key="11">
    <source>
        <dbReference type="PROSITE" id="PS50893"/>
    </source>
</evidence>
<gene>
    <name evidence="12" type="ORF">EZJ44_02005</name>
</gene>
<dbReference type="SMART" id="SM00382">
    <property type="entry name" value="AAA"/>
    <property type="match status" value="2"/>
</dbReference>
<dbReference type="RefSeq" id="WP_131279630.1">
    <property type="nucleotide sequence ID" value="NZ_JBHSLR010000009.1"/>
</dbReference>
<dbReference type="InterPro" id="IPR015856">
    <property type="entry name" value="ABC_transpr_CbiO/EcfA_su"/>
</dbReference>
<organism evidence="12 13">
    <name type="scientific">Arcanobacterium bovis</name>
    <dbReference type="NCBI Taxonomy" id="2529275"/>
    <lineage>
        <taxon>Bacteria</taxon>
        <taxon>Bacillati</taxon>
        <taxon>Actinomycetota</taxon>
        <taxon>Actinomycetes</taxon>
        <taxon>Actinomycetales</taxon>
        <taxon>Actinomycetaceae</taxon>
        <taxon>Arcanobacterium</taxon>
    </lineage>
</organism>
<dbReference type="Gene3D" id="3.40.50.300">
    <property type="entry name" value="P-loop containing nucleotide triphosphate hydrolases"/>
    <property type="match status" value="2"/>
</dbReference>
<evidence type="ECO:0000256" key="7">
    <source>
        <dbReference type="ARBA" id="ARBA00022840"/>
    </source>
</evidence>
<dbReference type="EMBL" id="SJDT01000002">
    <property type="protein sequence ID" value="TBW22710.1"/>
    <property type="molecule type" value="Genomic_DNA"/>
</dbReference>
<feature type="domain" description="ABC transporter" evidence="11">
    <location>
        <begin position="336"/>
        <end position="538"/>
    </location>
</feature>
<evidence type="ECO:0000256" key="4">
    <source>
        <dbReference type="ARBA" id="ARBA00022475"/>
    </source>
</evidence>
<accession>A0A4Q9V0V2</accession>
<name>A0A4Q9V0V2_9ACTO</name>
<evidence type="ECO:0000256" key="10">
    <source>
        <dbReference type="ARBA" id="ARBA00025157"/>
    </source>
</evidence>
<dbReference type="Pfam" id="PF00005">
    <property type="entry name" value="ABC_tran"/>
    <property type="match status" value="2"/>
</dbReference>
<dbReference type="CDD" id="cd03225">
    <property type="entry name" value="ABC_cobalt_CbiO_domain1"/>
    <property type="match status" value="1"/>
</dbReference>
<keyword evidence="6" id="KW-0547">Nucleotide-binding</keyword>
<keyword evidence="7 12" id="KW-0067">ATP-binding</keyword>
<dbReference type="InterPro" id="IPR050095">
    <property type="entry name" value="ECF_ABC_transporter_ATP-bd"/>
</dbReference>
<dbReference type="PANTHER" id="PTHR43553">
    <property type="entry name" value="HEAVY METAL TRANSPORTER"/>
    <property type="match status" value="1"/>
</dbReference>
<evidence type="ECO:0000256" key="3">
    <source>
        <dbReference type="ARBA" id="ARBA00022448"/>
    </source>
</evidence>
<sequence length="538" mass="58953">MTTGELCIEFDALRFAYGNADSAAAERNEPILDLDVRIPRGQCVLVTGPSGGGKSTFLKLINGLIPHYNDGVLRGEVKLHSSAGTFSPSKEPLWRTGQHVANVFQNPNTQFFTTNVRSELAFSLENRAVSPPKIRQQVQRGAAELNVGHLLNRSLFALSGGERQAVATAAAYVQQPDIYVFDEPTSSLDAASIETFRISLEKIKQSGATIVIAEHRFYFLEGIIDRALVIDKTLQADLTADDFFAMDDDARLRFGLRKLSRPQVSASYPRARLKISATEMHKFASSEVIPSEGATPSAEGATPGVERAVPAAGRALPATERTTPSHFPCEQATSGLELCDVAIALHDRHRLIQIPDVTFARGKVSAIGGKNGIGKTTLNRTLVGLHKHRQGEILLDGHKLSARDRLARSYFVMQDVNRQLFSDSVEAELMIGNVTKTNRHSVAEIDKTLKLFHLDHVRHKHPLALSGGQKQRLVVATACLMDRDIYVFDEPTSGLDYKHLQSVATALKSLASQNKVVILVTHDTELMNACADVFYELV</sequence>
<dbReference type="SUPFAM" id="SSF52540">
    <property type="entry name" value="P-loop containing nucleoside triphosphate hydrolases"/>
    <property type="match status" value="2"/>
</dbReference>
<keyword evidence="5" id="KW-0677">Repeat</keyword>
<evidence type="ECO:0000256" key="6">
    <source>
        <dbReference type="ARBA" id="ARBA00022741"/>
    </source>
</evidence>
<comment type="caution">
    <text evidence="12">The sequence shown here is derived from an EMBL/GenBank/DDBJ whole genome shotgun (WGS) entry which is preliminary data.</text>
</comment>
<keyword evidence="8" id="KW-1278">Translocase</keyword>
<evidence type="ECO:0000313" key="12">
    <source>
        <dbReference type="EMBL" id="TBW22710.1"/>
    </source>
</evidence>
<keyword evidence="3" id="KW-0813">Transport</keyword>
<evidence type="ECO:0000256" key="5">
    <source>
        <dbReference type="ARBA" id="ARBA00022737"/>
    </source>
</evidence>
<dbReference type="InterPro" id="IPR003439">
    <property type="entry name" value="ABC_transporter-like_ATP-bd"/>
</dbReference>
<evidence type="ECO:0000313" key="13">
    <source>
        <dbReference type="Proteomes" id="UP000293036"/>
    </source>
</evidence>
<dbReference type="Proteomes" id="UP000293036">
    <property type="component" value="Unassembled WGS sequence"/>
</dbReference>
<comment type="function">
    <text evidence="10">Probably part of an ABC transporter complex. Responsible for energy coupling to the transport system.</text>
</comment>
<evidence type="ECO:0000256" key="1">
    <source>
        <dbReference type="ARBA" id="ARBA00004202"/>
    </source>
</evidence>
<reference evidence="12 13" key="1">
    <citation type="submission" date="2019-02" db="EMBL/GenBank/DDBJ databases">
        <title>Arcanobacterium bovis sp. nov., isolated from the milk of a cow with mastitis.</title>
        <authorList>
            <person name="Sammra O."/>
            <person name="Foster G."/>
            <person name="Hassan A."/>
            <person name="Alssahen M."/>
            <person name="Laemmler C."/>
            <person name="Borowiak M."/>
            <person name="Malorny B."/>
            <person name="Abdulmawjood A."/>
        </authorList>
    </citation>
    <scope>NUCLEOTIDE SEQUENCE [LARGE SCALE GENOMIC DNA]</scope>
    <source>
        <strain evidence="12 13">C605018/01/1</strain>
    </source>
</reference>
<evidence type="ECO:0000256" key="9">
    <source>
        <dbReference type="ARBA" id="ARBA00023136"/>
    </source>
</evidence>